<keyword evidence="1" id="KW-0472">Membrane</keyword>
<dbReference type="InterPro" id="IPR043738">
    <property type="entry name" value="DUF5683"/>
</dbReference>
<keyword evidence="1" id="KW-1133">Transmembrane helix</keyword>
<proteinExistence type="predicted"/>
<dbReference type="Proteomes" id="UP001597511">
    <property type="component" value="Unassembled WGS sequence"/>
</dbReference>
<accession>A0ABW6AC95</accession>
<evidence type="ECO:0000259" key="3">
    <source>
        <dbReference type="Pfam" id="PF18935"/>
    </source>
</evidence>
<dbReference type="RefSeq" id="WP_386103519.1">
    <property type="nucleotide sequence ID" value="NZ_JBHUOZ010000003.1"/>
</dbReference>
<evidence type="ECO:0000313" key="4">
    <source>
        <dbReference type="EMBL" id="MFD2922120.1"/>
    </source>
</evidence>
<dbReference type="EMBL" id="JBHUOZ010000003">
    <property type="protein sequence ID" value="MFD2922120.1"/>
    <property type="molecule type" value="Genomic_DNA"/>
</dbReference>
<gene>
    <name evidence="4" type="ORF">ACFS6H_20540</name>
</gene>
<feature type="signal peptide" evidence="2">
    <location>
        <begin position="1"/>
        <end position="27"/>
    </location>
</feature>
<keyword evidence="5" id="KW-1185">Reference proteome</keyword>
<feature type="transmembrane region" description="Helical" evidence="1">
    <location>
        <begin position="169"/>
        <end position="189"/>
    </location>
</feature>
<evidence type="ECO:0000256" key="1">
    <source>
        <dbReference type="SAM" id="Phobius"/>
    </source>
</evidence>
<evidence type="ECO:0000256" key="2">
    <source>
        <dbReference type="SAM" id="SignalP"/>
    </source>
</evidence>
<feature type="transmembrane region" description="Helical" evidence="1">
    <location>
        <begin position="102"/>
        <end position="121"/>
    </location>
</feature>
<name>A0ABW6AC95_9BACT</name>
<keyword evidence="1" id="KW-0812">Transmembrane</keyword>
<sequence>MKPVPMRCLFLLATVVALSWPSLTARASVPPYTHHDLKEVLYTIEEAAPNSFIVYIDTVPATDSNLSVFNKKARNPRTAALRSAILPGLGQIYNRKWWKLPLVYGALGATGYIFFFNLQWYNRTRYATNVLLSEGPTAYEKVHRQLQPFVQNNRLETLRYYRNSYRRDIDYSALFFLLAWALNVVDATVDAHLSTFDVSPDLSFKIKPGYSELANTNGISFVLNFR</sequence>
<feature type="chain" id="PRO_5046362429" evidence="2">
    <location>
        <begin position="28"/>
        <end position="226"/>
    </location>
</feature>
<reference evidence="5" key="1">
    <citation type="journal article" date="2019" name="Int. J. Syst. Evol. Microbiol.">
        <title>The Global Catalogue of Microorganisms (GCM) 10K type strain sequencing project: providing services to taxonomists for standard genome sequencing and annotation.</title>
        <authorList>
            <consortium name="The Broad Institute Genomics Platform"/>
            <consortium name="The Broad Institute Genome Sequencing Center for Infectious Disease"/>
            <person name="Wu L."/>
            <person name="Ma J."/>
        </authorList>
    </citation>
    <scope>NUCLEOTIDE SEQUENCE [LARGE SCALE GENOMIC DNA]</scope>
    <source>
        <strain evidence="5">KCTC 23299</strain>
    </source>
</reference>
<feature type="domain" description="DUF5683" evidence="3">
    <location>
        <begin position="74"/>
        <end position="221"/>
    </location>
</feature>
<protein>
    <submittedName>
        <fullName evidence="4">DUF5683 domain-containing protein</fullName>
    </submittedName>
</protein>
<evidence type="ECO:0000313" key="5">
    <source>
        <dbReference type="Proteomes" id="UP001597511"/>
    </source>
</evidence>
<comment type="caution">
    <text evidence="4">The sequence shown here is derived from an EMBL/GenBank/DDBJ whole genome shotgun (WGS) entry which is preliminary data.</text>
</comment>
<keyword evidence="2" id="KW-0732">Signal</keyword>
<dbReference type="Pfam" id="PF18935">
    <property type="entry name" value="DUF5683"/>
    <property type="match status" value="1"/>
</dbReference>
<organism evidence="4 5">
    <name type="scientific">Terrimonas rubra</name>
    <dbReference type="NCBI Taxonomy" id="1035890"/>
    <lineage>
        <taxon>Bacteria</taxon>
        <taxon>Pseudomonadati</taxon>
        <taxon>Bacteroidota</taxon>
        <taxon>Chitinophagia</taxon>
        <taxon>Chitinophagales</taxon>
        <taxon>Chitinophagaceae</taxon>
        <taxon>Terrimonas</taxon>
    </lineage>
</organism>